<dbReference type="AlphaFoldDB" id="A0AAD9IZK7"/>
<evidence type="ECO:0000256" key="3">
    <source>
        <dbReference type="PROSITE-ProRule" id="PRU00059"/>
    </source>
</evidence>
<dbReference type="Proteomes" id="UP001208570">
    <property type="component" value="Unassembled WGS sequence"/>
</dbReference>
<proteinExistence type="predicted"/>
<feature type="domain" description="CUB" evidence="5">
    <location>
        <begin position="22"/>
        <end position="137"/>
    </location>
</feature>
<comment type="caution">
    <text evidence="3">Lacks conserved residue(s) required for the propagation of feature annotation.</text>
</comment>
<accession>A0AAD9IZK7</accession>
<dbReference type="SMART" id="SM00042">
    <property type="entry name" value="CUB"/>
    <property type="match status" value="1"/>
</dbReference>
<keyword evidence="1" id="KW-0677">Repeat</keyword>
<keyword evidence="2" id="KW-1015">Disulfide bond</keyword>
<dbReference type="Pfam" id="PF00431">
    <property type="entry name" value="CUB"/>
    <property type="match status" value="1"/>
</dbReference>
<evidence type="ECO:0000313" key="6">
    <source>
        <dbReference type="EMBL" id="KAK2143644.1"/>
    </source>
</evidence>
<dbReference type="InterPro" id="IPR035914">
    <property type="entry name" value="Sperma_CUB_dom_sf"/>
</dbReference>
<evidence type="ECO:0000256" key="4">
    <source>
        <dbReference type="SAM" id="Phobius"/>
    </source>
</evidence>
<dbReference type="EMBL" id="JAODUP010000824">
    <property type="protein sequence ID" value="KAK2143644.1"/>
    <property type="molecule type" value="Genomic_DNA"/>
</dbReference>
<keyword evidence="7" id="KW-1185">Reference proteome</keyword>
<protein>
    <recommendedName>
        <fullName evidence="5">CUB domain-containing protein</fullName>
    </recommendedName>
</protein>
<gene>
    <name evidence="6" type="ORF">LSH36_824g01041</name>
</gene>
<reference evidence="6" key="1">
    <citation type="journal article" date="2023" name="Mol. Biol. Evol.">
        <title>Third-Generation Sequencing Reveals the Adaptive Role of the Epigenome in Three Deep-Sea Polychaetes.</title>
        <authorList>
            <person name="Perez M."/>
            <person name="Aroh O."/>
            <person name="Sun Y."/>
            <person name="Lan Y."/>
            <person name="Juniper S.K."/>
            <person name="Young C.R."/>
            <person name="Angers B."/>
            <person name="Qian P.Y."/>
        </authorList>
    </citation>
    <scope>NUCLEOTIDE SEQUENCE</scope>
    <source>
        <strain evidence="6">P08H-3</strain>
    </source>
</reference>
<dbReference type="PANTHER" id="PTHR24251">
    <property type="entry name" value="OVOCHYMASE-RELATED"/>
    <property type="match status" value="1"/>
</dbReference>
<organism evidence="6 7">
    <name type="scientific">Paralvinella palmiformis</name>
    <dbReference type="NCBI Taxonomy" id="53620"/>
    <lineage>
        <taxon>Eukaryota</taxon>
        <taxon>Metazoa</taxon>
        <taxon>Spiralia</taxon>
        <taxon>Lophotrochozoa</taxon>
        <taxon>Annelida</taxon>
        <taxon>Polychaeta</taxon>
        <taxon>Sedentaria</taxon>
        <taxon>Canalipalpata</taxon>
        <taxon>Terebellida</taxon>
        <taxon>Terebelliformia</taxon>
        <taxon>Alvinellidae</taxon>
        <taxon>Paralvinella</taxon>
    </lineage>
</organism>
<keyword evidence="4" id="KW-0472">Membrane</keyword>
<evidence type="ECO:0000259" key="5">
    <source>
        <dbReference type="PROSITE" id="PS01180"/>
    </source>
</evidence>
<name>A0AAD9IZK7_9ANNE</name>
<evidence type="ECO:0000256" key="2">
    <source>
        <dbReference type="ARBA" id="ARBA00023157"/>
    </source>
</evidence>
<dbReference type="PROSITE" id="PS01180">
    <property type="entry name" value="CUB"/>
    <property type="match status" value="1"/>
</dbReference>
<dbReference type="CDD" id="cd00041">
    <property type="entry name" value="CUB"/>
    <property type="match status" value="1"/>
</dbReference>
<dbReference type="Gene3D" id="2.60.120.290">
    <property type="entry name" value="Spermadhesin, CUB domain"/>
    <property type="match status" value="1"/>
</dbReference>
<keyword evidence="4" id="KW-1133">Transmembrane helix</keyword>
<comment type="caution">
    <text evidence="6">The sequence shown here is derived from an EMBL/GenBank/DDBJ whole genome shotgun (WGS) entry which is preliminary data.</text>
</comment>
<feature type="transmembrane region" description="Helical" evidence="4">
    <location>
        <begin position="162"/>
        <end position="183"/>
    </location>
</feature>
<evidence type="ECO:0000313" key="7">
    <source>
        <dbReference type="Proteomes" id="UP001208570"/>
    </source>
</evidence>
<evidence type="ECO:0000256" key="1">
    <source>
        <dbReference type="ARBA" id="ARBA00022737"/>
    </source>
</evidence>
<dbReference type="PANTHER" id="PTHR24251:SF40">
    <property type="entry name" value="CUB DOMAIN-CONTAINING PROTEIN"/>
    <property type="match status" value="1"/>
</dbReference>
<dbReference type="SUPFAM" id="SSF49854">
    <property type="entry name" value="Spermadhesin, CUB domain"/>
    <property type="match status" value="1"/>
</dbReference>
<keyword evidence="4" id="KW-0812">Transmembrane</keyword>
<dbReference type="InterPro" id="IPR000859">
    <property type="entry name" value="CUB_dom"/>
</dbReference>
<sequence length="187" mass="21215">MAALPVGGYDRCMTTIYLPAKCDDLTLNGLKHGIIASQTDRGRYRPNADCKVFFNVGPNQIVHFEFEDFSLQNRIRGKCVDFVQFFADDGLRSPLTEPLCGQSLPGTMSSNASRIVLYFHSNSKHETKGFKMRFKRSELASDHFRSTCSSRSLAANRKHFSYFLRLPAIFLLFPAMLVSLVLYRQLS</sequence>